<dbReference type="AlphaFoldDB" id="A0A3E1K4A3"/>
<dbReference type="SMART" id="SM00710">
    <property type="entry name" value="PbH1"/>
    <property type="match status" value="5"/>
</dbReference>
<evidence type="ECO:0000256" key="1">
    <source>
        <dbReference type="SAM" id="SignalP"/>
    </source>
</evidence>
<reference evidence="2 3" key="1">
    <citation type="submission" date="2018-08" db="EMBL/GenBank/DDBJ databases">
        <title>Wenzhouxiangella salilacus sp. nov., a novel bacterium isolated from a saline lake in Xinjiang Province, China.</title>
        <authorList>
            <person name="Han S."/>
        </authorList>
    </citation>
    <scope>NUCLEOTIDE SEQUENCE [LARGE SCALE GENOMIC DNA]</scope>
    <source>
        <strain evidence="2 3">XDB06</strain>
    </source>
</reference>
<dbReference type="OrthoDB" id="5758889at2"/>
<dbReference type="Proteomes" id="UP000260351">
    <property type="component" value="Unassembled WGS sequence"/>
</dbReference>
<evidence type="ECO:0008006" key="4">
    <source>
        <dbReference type="Google" id="ProtNLM"/>
    </source>
</evidence>
<dbReference type="RefSeq" id="WP_116652032.1">
    <property type="nucleotide sequence ID" value="NZ_QUZK01000054.1"/>
</dbReference>
<feature type="chain" id="PRO_5017731008" description="Right-handed parallel beta-helix repeat-containing protein" evidence="1">
    <location>
        <begin position="24"/>
        <end position="659"/>
    </location>
</feature>
<evidence type="ECO:0000313" key="3">
    <source>
        <dbReference type="Proteomes" id="UP000260351"/>
    </source>
</evidence>
<organism evidence="2 3">
    <name type="scientific">Wenzhouxiangella sediminis</name>
    <dbReference type="NCBI Taxonomy" id="1792836"/>
    <lineage>
        <taxon>Bacteria</taxon>
        <taxon>Pseudomonadati</taxon>
        <taxon>Pseudomonadota</taxon>
        <taxon>Gammaproteobacteria</taxon>
        <taxon>Chromatiales</taxon>
        <taxon>Wenzhouxiangellaceae</taxon>
        <taxon>Wenzhouxiangella</taxon>
    </lineage>
</organism>
<dbReference type="InterPro" id="IPR012334">
    <property type="entry name" value="Pectin_lyas_fold"/>
</dbReference>
<proteinExistence type="predicted"/>
<comment type="caution">
    <text evidence="2">The sequence shown here is derived from an EMBL/GenBank/DDBJ whole genome shotgun (WGS) entry which is preliminary data.</text>
</comment>
<name>A0A3E1K4A3_9GAMM</name>
<evidence type="ECO:0000313" key="2">
    <source>
        <dbReference type="EMBL" id="RFF28883.1"/>
    </source>
</evidence>
<accession>A0A3E1K4A3</accession>
<dbReference type="PROSITE" id="PS51257">
    <property type="entry name" value="PROKAR_LIPOPROTEIN"/>
    <property type="match status" value="1"/>
</dbReference>
<dbReference type="InterPro" id="IPR011050">
    <property type="entry name" value="Pectin_lyase_fold/virulence"/>
</dbReference>
<gene>
    <name evidence="2" type="ORF">DZC52_15310</name>
</gene>
<dbReference type="EMBL" id="QUZK01000054">
    <property type="protein sequence ID" value="RFF28883.1"/>
    <property type="molecule type" value="Genomic_DNA"/>
</dbReference>
<keyword evidence="3" id="KW-1185">Reference proteome</keyword>
<dbReference type="SUPFAM" id="SSF51126">
    <property type="entry name" value="Pectin lyase-like"/>
    <property type="match status" value="1"/>
</dbReference>
<dbReference type="Gene3D" id="2.160.20.10">
    <property type="entry name" value="Single-stranded right-handed beta-helix, Pectin lyase-like"/>
    <property type="match status" value="1"/>
</dbReference>
<feature type="signal peptide" evidence="1">
    <location>
        <begin position="1"/>
        <end position="23"/>
    </location>
</feature>
<sequence length="659" mass="68052">MTTKTSLRALAIACALFAAPAWSATFWVGSSTACTGSNVHGSLGAALLAAAFNGSESDEIRLTNTLSYTSTGGQVTLTDWSSSSAGTLTIAGGYPDCFTSASGRTSFGSGTTTSVTVETSSQPESVVTLRRLDINGAGTGLHATGGAVVTLDDVRIGDNETRGIYVAGGAYVDIQADSIVEDNGDRYATGNSWGGGVYCNGTGSEVTLRGQLHRNSANFGGNAYLSNGCFMMAMGGSTISSEGIASPGADDGGGVYIDVGGEFYANGGSQRVTLTGNFANNGAGIYVKGTGRATLVNTYLQNNAAYVGAAIYAIDGGTGGSPQLTMDRATSCPFLISCSEMEGNRTESSVVYVDNSFVRITSTLIETTWTWTIIPDFQSIFHGTNGALIRLGHVGMYNNNATDAVIWNEGAQFEILHATIARNQTYVDGGTPQPSRALLSQGSGSANYLHNSIIADSTGVDLQGGSVQSACNLVDSAPGDLPSGTYYIDTPQFINIAGGDARQTSASPGVDMCLSNPLFWSSDRDIERQTTGVNNAVNDQGNPGESGGYFDAGFDENHLDVGDDYFTLTTTKSGDGTGSIVSVPLGIACGSDCEEDFFNGTLVELYANGSGGSVFDGWINCPLPSGNVCYIAVTSDTTISATFTNAGDEIFADRFQSAP</sequence>
<keyword evidence="1" id="KW-0732">Signal</keyword>
<protein>
    <recommendedName>
        <fullName evidence="4">Right-handed parallel beta-helix repeat-containing protein</fullName>
    </recommendedName>
</protein>
<dbReference type="InterPro" id="IPR006626">
    <property type="entry name" value="PbH1"/>
</dbReference>